<dbReference type="PATRIC" id="fig|1423808.3.peg.2313"/>
<dbReference type="Proteomes" id="UP000051581">
    <property type="component" value="Unassembled WGS sequence"/>
</dbReference>
<evidence type="ECO:0000256" key="1">
    <source>
        <dbReference type="SAM" id="Phobius"/>
    </source>
</evidence>
<proteinExistence type="predicted"/>
<keyword evidence="1" id="KW-0812">Transmembrane</keyword>
<keyword evidence="1" id="KW-0472">Membrane</keyword>
<name>A0A0R1L7D3_9LACO</name>
<gene>
    <name evidence="2" type="ORF">FD17_GL002279</name>
</gene>
<sequence length="291" mass="33548">MKCLLVEIDNGFGEGCSMAKITLMLRNIMIIVGIIIIGLTVMPSKVQAYSNLGDNINIDYVKLKRPMFTGYYTKVSGHKGHRIITPKGTIMQVLGSSANTVGLSYGLISYQKQQHIYKPTHPANYNTPHYNTKHFTPYKLKLPVRGLPLQSGIGYTNSKNDNYKPIFYITMDGYLQYYSNARLKHYDVKNIFESKSGSQYENPLWRIKPTTSVKVNHFKTIGKTSYVYYKKPIRGLSEKKVSSKYYRLSIRKGINESESWHYGDSTWTVWWTTYTVGDRPFYFIREQEADS</sequence>
<accession>A0A0R1L7D3</accession>
<keyword evidence="1" id="KW-1133">Transmembrane helix</keyword>
<evidence type="ECO:0000313" key="3">
    <source>
        <dbReference type="Proteomes" id="UP000051581"/>
    </source>
</evidence>
<comment type="caution">
    <text evidence="2">The sequence shown here is derived from an EMBL/GenBank/DDBJ whole genome shotgun (WGS) entry which is preliminary data.</text>
</comment>
<keyword evidence="3" id="KW-1185">Reference proteome</keyword>
<reference evidence="2 3" key="1">
    <citation type="journal article" date="2015" name="Genome Announc.">
        <title>Expanding the biotechnology potential of lactobacilli through comparative genomics of 213 strains and associated genera.</title>
        <authorList>
            <person name="Sun Z."/>
            <person name="Harris H.M."/>
            <person name="McCann A."/>
            <person name="Guo C."/>
            <person name="Argimon S."/>
            <person name="Zhang W."/>
            <person name="Yang X."/>
            <person name="Jeffery I.B."/>
            <person name="Cooney J.C."/>
            <person name="Kagawa T.F."/>
            <person name="Liu W."/>
            <person name="Song Y."/>
            <person name="Salvetti E."/>
            <person name="Wrobel A."/>
            <person name="Rasinkangas P."/>
            <person name="Parkhill J."/>
            <person name="Rea M.C."/>
            <person name="O'Sullivan O."/>
            <person name="Ritari J."/>
            <person name="Douillard F.P."/>
            <person name="Paul Ross R."/>
            <person name="Yang R."/>
            <person name="Briner A.E."/>
            <person name="Felis G.E."/>
            <person name="de Vos W.M."/>
            <person name="Barrangou R."/>
            <person name="Klaenhammer T.R."/>
            <person name="Caufield P.W."/>
            <person name="Cui Y."/>
            <person name="Zhang H."/>
            <person name="O'Toole P.W."/>
        </authorList>
    </citation>
    <scope>NUCLEOTIDE SEQUENCE [LARGE SCALE GENOMIC DNA]</scope>
    <source>
        <strain evidence="2 3">DSM 19904</strain>
    </source>
</reference>
<feature type="transmembrane region" description="Helical" evidence="1">
    <location>
        <begin position="23"/>
        <end position="42"/>
    </location>
</feature>
<evidence type="ECO:0000313" key="2">
    <source>
        <dbReference type="EMBL" id="KRK88809.1"/>
    </source>
</evidence>
<protein>
    <submittedName>
        <fullName evidence="2">Uncharacterized protein</fullName>
    </submittedName>
</protein>
<organism evidence="2 3">
    <name type="scientific">Lentilactobacillus sunkii DSM 19904</name>
    <dbReference type="NCBI Taxonomy" id="1423808"/>
    <lineage>
        <taxon>Bacteria</taxon>
        <taxon>Bacillati</taxon>
        <taxon>Bacillota</taxon>
        <taxon>Bacilli</taxon>
        <taxon>Lactobacillales</taxon>
        <taxon>Lactobacillaceae</taxon>
        <taxon>Lentilactobacillus</taxon>
    </lineage>
</organism>
<dbReference type="EMBL" id="AZEA01000006">
    <property type="protein sequence ID" value="KRK88809.1"/>
    <property type="molecule type" value="Genomic_DNA"/>
</dbReference>
<dbReference type="AlphaFoldDB" id="A0A0R1L7D3"/>